<evidence type="ECO:0000313" key="1">
    <source>
        <dbReference type="EMBL" id="SQC64086.1"/>
    </source>
</evidence>
<name>A0A2X3GPN6_9LIST</name>
<dbReference type="EMBL" id="UAWT01000001">
    <property type="protein sequence ID" value="SQC64086.1"/>
    <property type="molecule type" value="Genomic_DNA"/>
</dbReference>
<dbReference type="AlphaFoldDB" id="A0A2X3GPN6"/>
<protein>
    <submittedName>
        <fullName evidence="1">NADH dehydrogenase-like protein SAV0941</fullName>
        <ecNumber evidence="1">1.6.99.-</ecNumber>
    </submittedName>
</protein>
<proteinExistence type="predicted"/>
<reference evidence="1 2" key="1">
    <citation type="submission" date="2018-06" db="EMBL/GenBank/DDBJ databases">
        <authorList>
            <consortium name="Pathogen Informatics"/>
            <person name="Doyle S."/>
        </authorList>
    </citation>
    <scope>NUCLEOTIDE SEQUENCE [LARGE SCALE GENOMIC DNA]</scope>
    <source>
        <strain evidence="1 2">NCTC13940</strain>
    </source>
</reference>
<accession>A0A2X3GPN6</accession>
<evidence type="ECO:0000313" key="2">
    <source>
        <dbReference type="Proteomes" id="UP000250257"/>
    </source>
</evidence>
<dbReference type="Gene3D" id="3.50.50.100">
    <property type="match status" value="1"/>
</dbReference>
<sequence length="75" mass="8156">MAKLAVGDTDLVDFEYHEKGTVCSIGDNDAIGVVFGKNLKGYPASVMKKVIDDRALLQIGGPGIMMNKGKFKFYK</sequence>
<dbReference type="EC" id="1.6.99.-" evidence="1"/>
<organism evidence="1 2">
    <name type="scientific">Listeria fleischmannii subsp. fleischmannii</name>
    <dbReference type="NCBI Taxonomy" id="1671902"/>
    <lineage>
        <taxon>Bacteria</taxon>
        <taxon>Bacillati</taxon>
        <taxon>Bacillota</taxon>
        <taxon>Bacilli</taxon>
        <taxon>Bacillales</taxon>
        <taxon>Listeriaceae</taxon>
        <taxon>Listeria</taxon>
    </lineage>
</organism>
<dbReference type="GO" id="GO:0016491">
    <property type="term" value="F:oxidoreductase activity"/>
    <property type="evidence" value="ECO:0007669"/>
    <property type="project" value="UniProtKB-KW"/>
</dbReference>
<dbReference type="Proteomes" id="UP000250257">
    <property type="component" value="Unassembled WGS sequence"/>
</dbReference>
<keyword evidence="1" id="KW-0560">Oxidoreductase</keyword>
<gene>
    <name evidence="1" type="ORF">NCTC13940_00304</name>
</gene>